<proteinExistence type="predicted"/>
<reference evidence="4 5" key="1">
    <citation type="submission" date="2011-05" db="EMBL/GenBank/DDBJ databases">
        <authorList>
            <person name="Muzny D."/>
            <person name="Qin X."/>
            <person name="Deng J."/>
            <person name="Jiang H."/>
            <person name="Liu Y."/>
            <person name="Qu J."/>
            <person name="Song X.-Z."/>
            <person name="Zhang L."/>
            <person name="Thornton R."/>
            <person name="Coyle M."/>
            <person name="Francisco L."/>
            <person name="Jackson L."/>
            <person name="Javaid M."/>
            <person name="Korchina V."/>
            <person name="Kovar C."/>
            <person name="Mata R."/>
            <person name="Mathew T."/>
            <person name="Ngo R."/>
            <person name="Nguyen L."/>
            <person name="Nguyen N."/>
            <person name="Okwuonu G."/>
            <person name="Ongeri F."/>
            <person name="Pham C."/>
            <person name="Simmons D."/>
            <person name="Wilczek-Boney K."/>
            <person name="Hale W."/>
            <person name="Jakkamsetti A."/>
            <person name="Pham P."/>
            <person name="Ruth R."/>
            <person name="San Lucas F."/>
            <person name="Warren J."/>
            <person name="Zhang J."/>
            <person name="Zhao Z."/>
            <person name="Zhou C."/>
            <person name="Zhu D."/>
            <person name="Lee S."/>
            <person name="Bess C."/>
            <person name="Blankenburg K."/>
            <person name="Forbes L."/>
            <person name="Fu Q."/>
            <person name="Gubbala S."/>
            <person name="Hirani K."/>
            <person name="Jayaseelan J.C."/>
            <person name="Lara F."/>
            <person name="Munidasa M."/>
            <person name="Palculict T."/>
            <person name="Patil S."/>
            <person name="Pu L.-L."/>
            <person name="Saada N."/>
            <person name="Tang L."/>
            <person name="Weissenberger G."/>
            <person name="Zhu Y."/>
            <person name="Hemphill L."/>
            <person name="Shang Y."/>
            <person name="Youmans B."/>
            <person name="Ayvaz T."/>
            <person name="Ross M."/>
            <person name="Santibanez J."/>
            <person name="Aqrawi P."/>
            <person name="Gross S."/>
            <person name="Joshi V."/>
            <person name="Fowler G."/>
            <person name="Nazareth L."/>
            <person name="Reid J."/>
            <person name="Worley K."/>
            <person name="Petrosino J."/>
            <person name="Highlander S."/>
            <person name="Gibbs R."/>
        </authorList>
    </citation>
    <scope>NUCLEOTIDE SEQUENCE [LARGE SCALE GENOMIC DNA]</scope>
    <source>
        <strain evidence="4 5">ATCC 51191</strain>
    </source>
</reference>
<keyword evidence="1" id="KW-0808">Transferase</keyword>
<dbReference type="Gene3D" id="3.40.50.2000">
    <property type="entry name" value="Glycogen Phosphorylase B"/>
    <property type="match status" value="1"/>
</dbReference>
<evidence type="ECO:0000313" key="5">
    <source>
        <dbReference type="Proteomes" id="UP000005392"/>
    </source>
</evidence>
<dbReference type="Proteomes" id="UP000005392">
    <property type="component" value="Unassembled WGS sequence"/>
</dbReference>
<gene>
    <name evidence="4" type="ORF">HMPREF9094_2683</name>
</gene>
<dbReference type="AlphaFoldDB" id="F9ERX8"/>
<evidence type="ECO:0000256" key="2">
    <source>
        <dbReference type="SAM" id="Coils"/>
    </source>
</evidence>
<dbReference type="EMBL" id="AFQD01000680">
    <property type="protein sequence ID" value="EGQ75104.1"/>
    <property type="molecule type" value="Genomic_DNA"/>
</dbReference>
<accession>F9ERX8</accession>
<dbReference type="GO" id="GO:0016757">
    <property type="term" value="F:glycosyltransferase activity"/>
    <property type="evidence" value="ECO:0007669"/>
    <property type="project" value="InterPro"/>
</dbReference>
<dbReference type="PANTHER" id="PTHR46401:SF2">
    <property type="entry name" value="GLYCOSYLTRANSFERASE WBBK-RELATED"/>
    <property type="match status" value="1"/>
</dbReference>
<dbReference type="SUPFAM" id="SSF53756">
    <property type="entry name" value="UDP-Glycosyltransferase/glycogen phosphorylase"/>
    <property type="match status" value="1"/>
</dbReference>
<feature type="coiled-coil region" evidence="2">
    <location>
        <begin position="66"/>
        <end position="93"/>
    </location>
</feature>
<dbReference type="PANTHER" id="PTHR46401">
    <property type="entry name" value="GLYCOSYLTRANSFERASE WBBK-RELATED"/>
    <property type="match status" value="1"/>
</dbReference>
<keyword evidence="2" id="KW-0175">Coiled coil</keyword>
<evidence type="ECO:0000256" key="1">
    <source>
        <dbReference type="ARBA" id="ARBA00022679"/>
    </source>
</evidence>
<dbReference type="HOGENOM" id="CLU_1997330_0_0_0"/>
<feature type="domain" description="Glycosyl transferase family 1" evidence="3">
    <location>
        <begin position="9"/>
        <end position="87"/>
    </location>
</feature>
<comment type="caution">
    <text evidence="4">The sequence shown here is derived from an EMBL/GenBank/DDBJ whole genome shotgun (WGS) entry which is preliminary data.</text>
</comment>
<keyword evidence="5" id="KW-1185">Reference proteome</keyword>
<feature type="non-terminal residue" evidence="4">
    <location>
        <position position="1"/>
    </location>
</feature>
<dbReference type="InterPro" id="IPR001296">
    <property type="entry name" value="Glyco_trans_1"/>
</dbReference>
<dbReference type="GO" id="GO:0009103">
    <property type="term" value="P:lipopolysaccharide biosynthetic process"/>
    <property type="evidence" value="ECO:0007669"/>
    <property type="project" value="TreeGrafter"/>
</dbReference>
<evidence type="ECO:0000259" key="3">
    <source>
        <dbReference type="Pfam" id="PF00534"/>
    </source>
</evidence>
<evidence type="ECO:0000313" key="4">
    <source>
        <dbReference type="EMBL" id="EGQ75104.1"/>
    </source>
</evidence>
<protein>
    <recommendedName>
        <fullName evidence="3">Glycosyl transferase family 1 domain-containing protein</fullName>
    </recommendedName>
</protein>
<name>F9ERX8_9FUSO</name>
<sequence>KNEFLDYKGQITDRNKLIEFYNRSKYLVVPSTYETFGLVYAEALSQGCKVIYTKGQGFDGWFSENKVGYKTDIKNLQEILEKAIKNYNPLEKQIIFEVKEKFNWKIIATEYSLLYKECLKNDII</sequence>
<organism evidence="4 5">
    <name type="scientific">Fusobacterium animalis ATCC 51191</name>
    <dbReference type="NCBI Taxonomy" id="997347"/>
    <lineage>
        <taxon>Bacteria</taxon>
        <taxon>Fusobacteriati</taxon>
        <taxon>Fusobacteriota</taxon>
        <taxon>Fusobacteriia</taxon>
        <taxon>Fusobacteriales</taxon>
        <taxon>Fusobacteriaceae</taxon>
        <taxon>Fusobacterium</taxon>
    </lineage>
</organism>
<dbReference type="Pfam" id="PF00534">
    <property type="entry name" value="Glycos_transf_1"/>
    <property type="match status" value="1"/>
</dbReference>